<evidence type="ECO:0000256" key="4">
    <source>
        <dbReference type="ARBA" id="ARBA00022679"/>
    </source>
</evidence>
<evidence type="ECO:0000313" key="9">
    <source>
        <dbReference type="EMBL" id="TVV71122.1"/>
    </source>
</evidence>
<sequence length="473" mass="49738">MAAFMRGNRGPAAVLAVLALAALWIGWVGYIASDDTLYHAGAMRWLTDGPAPGADHWSTRFPLILSFAAALRLLGDGFLAFDATAVAWYVALVAVAGGLAGRIGGRMVGWIAAMLTATMPVVVSHASTVSCDLTEAFFLLAGVWLLAGERATVARAVAGGMCFGLAVLCRETAGLALLGLGPLFLLGRPLDRRLLLAAGIGLATVIGGEMLFQWALTGDALHRYALAFNHDDHIDRAANMEGNFLLHPAIDPLLVLLVNDDFGLLFWLAAAALAGGATRRLATAPRRLLLTLAAMATVNFLAVAVLVHKLVLNPRYFTLPALAAAIVLALWLAKLRPTVRAGLLAVVVATNLLLLGLGNAHPRWGMETLVQATAAHPREPVYASENDVARGWLSLRYAGLANARPAPAPPGALLVTDTPPADPARLVTAFPSPPTRVGAIVRGLGMERLVPGAIARRLLAPSPEQYLVRTPAE</sequence>
<protein>
    <submittedName>
        <fullName evidence="9">Glycosyltransferase family 39 protein</fullName>
    </submittedName>
</protein>
<keyword evidence="6 8" id="KW-1133">Transmembrane helix</keyword>
<feature type="transmembrane region" description="Helical" evidence="8">
    <location>
        <begin position="253"/>
        <end position="276"/>
    </location>
</feature>
<organism evidence="9 10">
    <name type="scientific">Alterirhizorhabdus solaris</name>
    <dbReference type="NCBI Taxonomy" id="2529389"/>
    <lineage>
        <taxon>Bacteria</taxon>
        <taxon>Pseudomonadati</taxon>
        <taxon>Pseudomonadota</taxon>
        <taxon>Alphaproteobacteria</taxon>
        <taxon>Sphingomonadales</taxon>
        <taxon>Rhizorhabdaceae</taxon>
        <taxon>Alterirhizorhabdus</taxon>
    </lineage>
</organism>
<gene>
    <name evidence="9" type="ORF">FOY91_17550</name>
</gene>
<keyword evidence="4 9" id="KW-0808">Transferase</keyword>
<keyword evidence="2" id="KW-1003">Cell membrane</keyword>
<feature type="transmembrane region" description="Helical" evidence="8">
    <location>
        <begin position="86"/>
        <end position="104"/>
    </location>
</feature>
<keyword evidence="3" id="KW-0328">Glycosyltransferase</keyword>
<keyword evidence="5 8" id="KW-0812">Transmembrane</keyword>
<dbReference type="RefSeq" id="WP_145154729.1">
    <property type="nucleotide sequence ID" value="NZ_VNIM01000097.1"/>
</dbReference>
<feature type="transmembrane region" description="Helical" evidence="8">
    <location>
        <begin position="163"/>
        <end position="187"/>
    </location>
</feature>
<keyword evidence="7 8" id="KW-0472">Membrane</keyword>
<dbReference type="InterPro" id="IPR050297">
    <property type="entry name" value="LipidA_mod_glycosyltrf_83"/>
</dbReference>
<dbReference type="AlphaFoldDB" id="A0A558QVM0"/>
<evidence type="ECO:0000256" key="2">
    <source>
        <dbReference type="ARBA" id="ARBA00022475"/>
    </source>
</evidence>
<proteinExistence type="predicted"/>
<evidence type="ECO:0000256" key="6">
    <source>
        <dbReference type="ARBA" id="ARBA00022989"/>
    </source>
</evidence>
<dbReference type="PANTHER" id="PTHR33908:SF11">
    <property type="entry name" value="MEMBRANE PROTEIN"/>
    <property type="match status" value="1"/>
</dbReference>
<dbReference type="GO" id="GO:0009103">
    <property type="term" value="P:lipopolysaccharide biosynthetic process"/>
    <property type="evidence" value="ECO:0007669"/>
    <property type="project" value="UniProtKB-ARBA"/>
</dbReference>
<evidence type="ECO:0000256" key="1">
    <source>
        <dbReference type="ARBA" id="ARBA00004651"/>
    </source>
</evidence>
<dbReference type="GO" id="GO:0005886">
    <property type="term" value="C:plasma membrane"/>
    <property type="evidence" value="ECO:0007669"/>
    <property type="project" value="UniProtKB-SubCell"/>
</dbReference>
<dbReference type="PANTHER" id="PTHR33908">
    <property type="entry name" value="MANNOSYLTRANSFERASE YKCB-RELATED"/>
    <property type="match status" value="1"/>
</dbReference>
<feature type="transmembrane region" description="Helical" evidence="8">
    <location>
        <begin position="339"/>
        <end position="358"/>
    </location>
</feature>
<evidence type="ECO:0000256" key="5">
    <source>
        <dbReference type="ARBA" id="ARBA00022692"/>
    </source>
</evidence>
<keyword evidence="10" id="KW-1185">Reference proteome</keyword>
<name>A0A558QVM0_9SPHN</name>
<accession>A0A558QVM0</accession>
<comment type="subcellular location">
    <subcellularLocation>
        <location evidence="1">Cell membrane</location>
        <topology evidence="1">Multi-pass membrane protein</topology>
    </subcellularLocation>
</comment>
<feature type="transmembrane region" description="Helical" evidence="8">
    <location>
        <begin position="110"/>
        <end position="129"/>
    </location>
</feature>
<feature type="transmembrane region" description="Helical" evidence="8">
    <location>
        <begin position="314"/>
        <end position="332"/>
    </location>
</feature>
<dbReference type="EMBL" id="VNIM01000097">
    <property type="protein sequence ID" value="TVV71122.1"/>
    <property type="molecule type" value="Genomic_DNA"/>
</dbReference>
<evidence type="ECO:0000256" key="3">
    <source>
        <dbReference type="ARBA" id="ARBA00022676"/>
    </source>
</evidence>
<feature type="transmembrane region" description="Helical" evidence="8">
    <location>
        <begin position="288"/>
        <end position="308"/>
    </location>
</feature>
<comment type="caution">
    <text evidence="9">The sequence shown here is derived from an EMBL/GenBank/DDBJ whole genome shotgun (WGS) entry which is preliminary data.</text>
</comment>
<reference evidence="9 10" key="1">
    <citation type="submission" date="2019-07" db="EMBL/GenBank/DDBJ databases">
        <title>Sphingomonas solaris sp. nov., isolated from a solar panel from Boston, Massachusetts.</title>
        <authorList>
            <person name="Tanner K."/>
            <person name="Pascual J."/>
            <person name="Mancuso C."/>
            <person name="Pereto J."/>
            <person name="Khalil A."/>
            <person name="Vilanova C."/>
        </authorList>
    </citation>
    <scope>NUCLEOTIDE SEQUENCE [LARGE SCALE GENOMIC DNA]</scope>
    <source>
        <strain evidence="9 10">R4DWN</strain>
    </source>
</reference>
<dbReference type="Proteomes" id="UP000318681">
    <property type="component" value="Unassembled WGS sequence"/>
</dbReference>
<dbReference type="GO" id="GO:0016763">
    <property type="term" value="F:pentosyltransferase activity"/>
    <property type="evidence" value="ECO:0007669"/>
    <property type="project" value="TreeGrafter"/>
</dbReference>
<evidence type="ECO:0000256" key="7">
    <source>
        <dbReference type="ARBA" id="ARBA00023136"/>
    </source>
</evidence>
<dbReference type="OrthoDB" id="7535304at2"/>
<evidence type="ECO:0000313" key="10">
    <source>
        <dbReference type="Proteomes" id="UP000318681"/>
    </source>
</evidence>
<feature type="transmembrane region" description="Helical" evidence="8">
    <location>
        <begin position="194"/>
        <end position="216"/>
    </location>
</feature>
<evidence type="ECO:0000256" key="8">
    <source>
        <dbReference type="SAM" id="Phobius"/>
    </source>
</evidence>